<evidence type="ECO:0000259" key="5">
    <source>
        <dbReference type="Pfam" id="PF02902"/>
    </source>
</evidence>
<evidence type="ECO:0000256" key="2">
    <source>
        <dbReference type="ARBA" id="ARBA00022670"/>
    </source>
</evidence>
<gene>
    <name evidence="6" type="ORF">BRAA01T02230Z</name>
</gene>
<feature type="region of interest" description="Disordered" evidence="4">
    <location>
        <begin position="144"/>
        <end position="165"/>
    </location>
</feature>
<feature type="compositionally biased region" description="Polar residues" evidence="4">
    <location>
        <begin position="153"/>
        <end position="165"/>
    </location>
</feature>
<dbReference type="GO" id="GO:0008234">
    <property type="term" value="F:cysteine-type peptidase activity"/>
    <property type="evidence" value="ECO:0007669"/>
    <property type="project" value="InterPro"/>
</dbReference>
<evidence type="ECO:0000313" key="6">
    <source>
        <dbReference type="EMBL" id="VDC75728.1"/>
    </source>
</evidence>
<dbReference type="GO" id="GO:0006508">
    <property type="term" value="P:proteolysis"/>
    <property type="evidence" value="ECO:0007669"/>
    <property type="project" value="UniProtKB-KW"/>
</dbReference>
<evidence type="ECO:0000256" key="3">
    <source>
        <dbReference type="ARBA" id="ARBA00022801"/>
    </source>
</evidence>
<protein>
    <recommendedName>
        <fullName evidence="5">Ubiquitin-like protease family profile domain-containing protein</fullName>
    </recommendedName>
</protein>
<organism evidence="6">
    <name type="scientific">Brassica campestris</name>
    <name type="common">Field mustard</name>
    <dbReference type="NCBI Taxonomy" id="3711"/>
    <lineage>
        <taxon>Eukaryota</taxon>
        <taxon>Viridiplantae</taxon>
        <taxon>Streptophyta</taxon>
        <taxon>Embryophyta</taxon>
        <taxon>Tracheophyta</taxon>
        <taxon>Spermatophyta</taxon>
        <taxon>Magnoliopsida</taxon>
        <taxon>eudicotyledons</taxon>
        <taxon>Gunneridae</taxon>
        <taxon>Pentapetalae</taxon>
        <taxon>rosids</taxon>
        <taxon>malvids</taxon>
        <taxon>Brassicales</taxon>
        <taxon>Brassicaceae</taxon>
        <taxon>Brassiceae</taxon>
        <taxon>Brassica</taxon>
    </lineage>
</organism>
<accession>A0A3P5ZUY5</accession>
<dbReference type="SUPFAM" id="SSF54001">
    <property type="entry name" value="Cysteine proteinases"/>
    <property type="match status" value="1"/>
</dbReference>
<reference evidence="6" key="1">
    <citation type="submission" date="2018-11" db="EMBL/GenBank/DDBJ databases">
        <authorList>
            <consortium name="Genoscope - CEA"/>
            <person name="William W."/>
        </authorList>
    </citation>
    <scope>NUCLEOTIDE SEQUENCE</scope>
</reference>
<evidence type="ECO:0000256" key="4">
    <source>
        <dbReference type="SAM" id="MobiDB-lite"/>
    </source>
</evidence>
<sequence length="387" mass="43475">MEKIKPQLAYMEDKINLSGARVDGMEGKVVLQVKEMLLKFKDEMIISVTEKVRAMFKEEGSVHRRASHMTTAPPIEVPSPATVIAGVDDANAITINNDENKTPSRKDPIAPGFVCGSLETETCAQSANSQNRGCQNAFQASLERNKRKRENSTGEPSFSLGLTQEEQNPGEEHIFVLDVPERDCISLSKVDDNIEEGQVSRKSKRQKTVPSNLVDDYHCGHHIMSRVREAQKHIFVIDDQSDITRKYAQLSVKLRDKLVINVAGLAVYANDIQLILQRPRLMSAKVMDILIRVARVAVCPHLPPEGPRSAAFLDTKFVSSINRTFPKFLKSRNKEAYMFPKGLKDIFPSKDDPKVHPIRYYFPFNVGTKHWVGICFDARTGVLTVLD</sequence>
<keyword evidence="3" id="KW-0378">Hydrolase</keyword>
<dbReference type="Pfam" id="PF02902">
    <property type="entry name" value="Peptidase_C48"/>
    <property type="match status" value="1"/>
</dbReference>
<keyword evidence="2" id="KW-0645">Protease</keyword>
<dbReference type="EMBL" id="LR031571">
    <property type="protein sequence ID" value="VDC75728.1"/>
    <property type="molecule type" value="Genomic_DNA"/>
</dbReference>
<dbReference type="InterPro" id="IPR038765">
    <property type="entry name" value="Papain-like_cys_pep_sf"/>
</dbReference>
<feature type="domain" description="Ubiquitin-like protease family profile" evidence="5">
    <location>
        <begin position="282"/>
        <end position="387"/>
    </location>
</feature>
<dbReference type="InterPro" id="IPR003653">
    <property type="entry name" value="Peptidase_C48_C"/>
</dbReference>
<proteinExistence type="inferred from homology"/>
<comment type="similarity">
    <text evidence="1">Belongs to the peptidase C48 family.</text>
</comment>
<name>A0A3P5ZUY5_BRACM</name>
<dbReference type="AlphaFoldDB" id="A0A3P5ZUY5"/>
<evidence type="ECO:0000256" key="1">
    <source>
        <dbReference type="ARBA" id="ARBA00005234"/>
    </source>
</evidence>